<organism evidence="1 2">
    <name type="scientific">Lactarius akahatsu</name>
    <dbReference type="NCBI Taxonomy" id="416441"/>
    <lineage>
        <taxon>Eukaryota</taxon>
        <taxon>Fungi</taxon>
        <taxon>Dikarya</taxon>
        <taxon>Basidiomycota</taxon>
        <taxon>Agaricomycotina</taxon>
        <taxon>Agaricomycetes</taxon>
        <taxon>Russulales</taxon>
        <taxon>Russulaceae</taxon>
        <taxon>Lactarius</taxon>
    </lineage>
</organism>
<evidence type="ECO:0000313" key="1">
    <source>
        <dbReference type="EMBL" id="KAH8982793.1"/>
    </source>
</evidence>
<evidence type="ECO:0000313" key="2">
    <source>
        <dbReference type="Proteomes" id="UP001201163"/>
    </source>
</evidence>
<name>A0AAD4Q9K4_9AGAM</name>
<dbReference type="Proteomes" id="UP001201163">
    <property type="component" value="Unassembled WGS sequence"/>
</dbReference>
<accession>A0AAD4Q9K4</accession>
<gene>
    <name evidence="1" type="ORF">EDB92DRAFT_1621212</name>
</gene>
<reference evidence="1" key="1">
    <citation type="submission" date="2022-01" db="EMBL/GenBank/DDBJ databases">
        <title>Comparative genomics reveals a dynamic genome evolution in the ectomycorrhizal milk-cap (Lactarius) mushrooms.</title>
        <authorList>
            <consortium name="DOE Joint Genome Institute"/>
            <person name="Lebreton A."/>
            <person name="Tang N."/>
            <person name="Kuo A."/>
            <person name="LaButti K."/>
            <person name="Drula E."/>
            <person name="Barry K."/>
            <person name="Clum A."/>
            <person name="Lipzen A."/>
            <person name="Mousain D."/>
            <person name="Ng V."/>
            <person name="Wang R."/>
            <person name="Wang X."/>
            <person name="Dai Y."/>
            <person name="Henrissat B."/>
            <person name="Grigoriev I.V."/>
            <person name="Guerin-Laguette A."/>
            <person name="Yu F."/>
            <person name="Martin F.M."/>
        </authorList>
    </citation>
    <scope>NUCLEOTIDE SEQUENCE</scope>
    <source>
        <strain evidence="1">QP</strain>
    </source>
</reference>
<sequence>MSRLRRLELELKYLPQARSSINDDPRPPTGAGDVVPLPELTQLVYSGHRRYFEALVAVLAAPSLRGLDVGLGSSGAIDGTTGGFPIPHLCRFIRDTDNQFITVFLAYSRWQLTFSLGTGFQPVQDQPFLIVDHGPFSLEQLGRELSGPLSTVEELVIRWKPWCFDRYIQPAQMRGFCYYLPQVKIVQVPVEVALNVAHSFKGDGGEPIPSLLPALERIEVRSAAGEDDTYVSICSAFEPLIAAWQRAGGPIRLSWTFWRNSSAQKWLVR</sequence>
<proteinExistence type="predicted"/>
<protein>
    <submittedName>
        <fullName evidence="1">Uncharacterized protein</fullName>
    </submittedName>
</protein>
<keyword evidence="2" id="KW-1185">Reference proteome</keyword>
<dbReference type="EMBL" id="JAKELL010000096">
    <property type="protein sequence ID" value="KAH8982793.1"/>
    <property type="molecule type" value="Genomic_DNA"/>
</dbReference>
<comment type="caution">
    <text evidence="1">The sequence shown here is derived from an EMBL/GenBank/DDBJ whole genome shotgun (WGS) entry which is preliminary data.</text>
</comment>
<dbReference type="AlphaFoldDB" id="A0AAD4Q9K4"/>